<keyword evidence="8" id="KW-1185">Reference proteome</keyword>
<dbReference type="CDD" id="cd02440">
    <property type="entry name" value="AdoMet_MTases"/>
    <property type="match status" value="1"/>
</dbReference>
<keyword evidence="5" id="KW-0949">S-adenosyl-L-methionine</keyword>
<protein>
    <recommendedName>
        <fullName evidence="2">protein-glutamate O-methyltransferase</fullName>
        <ecNumber evidence="2">2.1.1.80</ecNumber>
    </recommendedName>
</protein>
<keyword evidence="4 7" id="KW-0808">Transferase</keyword>
<evidence type="ECO:0000259" key="6">
    <source>
        <dbReference type="PROSITE" id="PS50123"/>
    </source>
</evidence>
<feature type="domain" description="CheR-type methyltransferase" evidence="6">
    <location>
        <begin position="1"/>
        <end position="258"/>
    </location>
</feature>
<evidence type="ECO:0000313" key="7">
    <source>
        <dbReference type="EMBL" id="SER44342.1"/>
    </source>
</evidence>
<reference evidence="8" key="1">
    <citation type="submission" date="2016-10" db="EMBL/GenBank/DDBJ databases">
        <authorList>
            <person name="Varghese N."/>
            <person name="Submissions S."/>
        </authorList>
    </citation>
    <scope>NUCLEOTIDE SEQUENCE [LARGE SCALE GENOMIC DNA]</scope>
    <source>
        <strain evidence="8">S9</strain>
    </source>
</reference>
<dbReference type="Gene3D" id="3.40.50.150">
    <property type="entry name" value="Vaccinia Virus protein VP39"/>
    <property type="match status" value="1"/>
</dbReference>
<dbReference type="PROSITE" id="PS50123">
    <property type="entry name" value="CHER"/>
    <property type="match status" value="1"/>
</dbReference>
<dbReference type="InterPro" id="IPR022641">
    <property type="entry name" value="CheR_N"/>
</dbReference>
<dbReference type="Gene3D" id="1.10.155.10">
    <property type="entry name" value="Chemotaxis receptor methyltransferase CheR, N-terminal domain"/>
    <property type="match status" value="1"/>
</dbReference>
<dbReference type="Pfam" id="PF01739">
    <property type="entry name" value="CheR"/>
    <property type="match status" value="1"/>
</dbReference>
<evidence type="ECO:0000256" key="1">
    <source>
        <dbReference type="ARBA" id="ARBA00001541"/>
    </source>
</evidence>
<dbReference type="PANTHER" id="PTHR24422:SF19">
    <property type="entry name" value="CHEMOTAXIS PROTEIN METHYLTRANSFERASE"/>
    <property type="match status" value="1"/>
</dbReference>
<dbReference type="InterPro" id="IPR022642">
    <property type="entry name" value="CheR_C"/>
</dbReference>
<proteinExistence type="predicted"/>
<gene>
    <name evidence="7" type="ORF">SAMN05518684_101187</name>
</gene>
<evidence type="ECO:0000256" key="3">
    <source>
        <dbReference type="ARBA" id="ARBA00022603"/>
    </source>
</evidence>
<evidence type="ECO:0000256" key="2">
    <source>
        <dbReference type="ARBA" id="ARBA00012534"/>
    </source>
</evidence>
<evidence type="ECO:0000313" key="8">
    <source>
        <dbReference type="Proteomes" id="UP000198571"/>
    </source>
</evidence>
<dbReference type="GO" id="GO:0008983">
    <property type="term" value="F:protein-glutamate O-methyltransferase activity"/>
    <property type="evidence" value="ECO:0007669"/>
    <property type="project" value="UniProtKB-EC"/>
</dbReference>
<dbReference type="SMART" id="SM00138">
    <property type="entry name" value="MeTrc"/>
    <property type="match status" value="1"/>
</dbReference>
<dbReference type="Pfam" id="PF03705">
    <property type="entry name" value="CheR_N"/>
    <property type="match status" value="1"/>
</dbReference>
<dbReference type="EC" id="2.1.1.80" evidence="2"/>
<accession>A0A1H9P812</accession>
<organism evidence="7 8">
    <name type="scientific">Salipaludibacillus aurantiacus</name>
    <dbReference type="NCBI Taxonomy" id="1601833"/>
    <lineage>
        <taxon>Bacteria</taxon>
        <taxon>Bacillati</taxon>
        <taxon>Bacillota</taxon>
        <taxon>Bacilli</taxon>
        <taxon>Bacillales</taxon>
        <taxon>Bacillaceae</taxon>
    </lineage>
</organism>
<name>A0A1H9P812_9BACI</name>
<comment type="catalytic activity">
    <reaction evidence="1">
        <text>L-glutamyl-[protein] + S-adenosyl-L-methionine = [protein]-L-glutamate 5-O-methyl ester + S-adenosyl-L-homocysteine</text>
        <dbReference type="Rhea" id="RHEA:24452"/>
        <dbReference type="Rhea" id="RHEA-COMP:10208"/>
        <dbReference type="Rhea" id="RHEA-COMP:10311"/>
        <dbReference type="ChEBI" id="CHEBI:29973"/>
        <dbReference type="ChEBI" id="CHEBI:57856"/>
        <dbReference type="ChEBI" id="CHEBI:59789"/>
        <dbReference type="ChEBI" id="CHEBI:82795"/>
        <dbReference type="EC" id="2.1.1.80"/>
    </reaction>
</comment>
<evidence type="ECO:0000256" key="4">
    <source>
        <dbReference type="ARBA" id="ARBA00022679"/>
    </source>
</evidence>
<dbReference type="Proteomes" id="UP000198571">
    <property type="component" value="Unassembled WGS sequence"/>
</dbReference>
<dbReference type="PRINTS" id="PR00996">
    <property type="entry name" value="CHERMTFRASE"/>
</dbReference>
<dbReference type="InterPro" id="IPR036804">
    <property type="entry name" value="CheR_N_sf"/>
</dbReference>
<dbReference type="InterPro" id="IPR050903">
    <property type="entry name" value="Bact_Chemotaxis_MeTrfase"/>
</dbReference>
<dbReference type="InterPro" id="IPR000780">
    <property type="entry name" value="CheR_MeTrfase"/>
</dbReference>
<dbReference type="GO" id="GO:0032259">
    <property type="term" value="P:methylation"/>
    <property type="evidence" value="ECO:0007669"/>
    <property type="project" value="UniProtKB-KW"/>
</dbReference>
<dbReference type="OrthoDB" id="9816309at2"/>
<evidence type="ECO:0000256" key="5">
    <source>
        <dbReference type="ARBA" id="ARBA00022691"/>
    </source>
</evidence>
<sequence length="259" mass="30495">MDDYNKFTENIKSKTGIDLSLYKEGQMKRRLTSLRDKRGFSNFDNYFQAVAKDHFLFEEFLQRMTINVSEFYRNPQRWKVLEEKIIPRLLARSPKIKVWSAACSTGEEPYSLMMLLHNYRKYPQINLLATDLDEAVLARAKAGFYTERALKEVGSERLEKYFSKEDLGYRVGKELKQAVSFKKHNLLSDSFDRNYDLIVCRNVMIYFTEQAKDELYKKFSRALKPGGVLFVGSTEQIFQANRYGLEAEDTFFYKKISDI</sequence>
<dbReference type="InterPro" id="IPR029063">
    <property type="entry name" value="SAM-dependent_MTases_sf"/>
</dbReference>
<dbReference type="EMBL" id="FOGT01000001">
    <property type="protein sequence ID" value="SER44342.1"/>
    <property type="molecule type" value="Genomic_DNA"/>
</dbReference>
<dbReference type="STRING" id="1601833.SAMN05518684_101187"/>
<dbReference type="PANTHER" id="PTHR24422">
    <property type="entry name" value="CHEMOTAXIS PROTEIN METHYLTRANSFERASE"/>
    <property type="match status" value="1"/>
</dbReference>
<dbReference type="AlphaFoldDB" id="A0A1H9P812"/>
<dbReference type="SUPFAM" id="SSF47757">
    <property type="entry name" value="Chemotaxis receptor methyltransferase CheR, N-terminal domain"/>
    <property type="match status" value="1"/>
</dbReference>
<dbReference type="RefSeq" id="WP_093047129.1">
    <property type="nucleotide sequence ID" value="NZ_FOGT01000001.1"/>
</dbReference>
<dbReference type="SUPFAM" id="SSF53335">
    <property type="entry name" value="S-adenosyl-L-methionine-dependent methyltransferases"/>
    <property type="match status" value="1"/>
</dbReference>
<keyword evidence="3 7" id="KW-0489">Methyltransferase</keyword>